<name>A0A380ADR2_9GAMM</name>
<evidence type="ECO:0000259" key="2">
    <source>
        <dbReference type="Pfam" id="PF01773"/>
    </source>
</evidence>
<dbReference type="Pfam" id="PF01773">
    <property type="entry name" value="Nucleos_tra2_N"/>
    <property type="match status" value="1"/>
</dbReference>
<protein>
    <submittedName>
        <fullName evidence="3">Nucleoside-transport system protein nupC</fullName>
    </submittedName>
</protein>
<reference evidence="3 4" key="1">
    <citation type="submission" date="2018-06" db="EMBL/GenBank/DDBJ databases">
        <authorList>
            <consortium name="Pathogen Informatics"/>
            <person name="Doyle S."/>
        </authorList>
    </citation>
    <scope>NUCLEOTIDE SEQUENCE [LARGE SCALE GENOMIC DNA]</scope>
    <source>
        <strain evidence="3 4">NCTC11544</strain>
    </source>
</reference>
<keyword evidence="1" id="KW-0472">Membrane</keyword>
<proteinExistence type="predicted"/>
<keyword evidence="1" id="KW-0812">Transmembrane</keyword>
<accession>A0A380ADR2</accession>
<sequence length="64" mass="7317">MSHIAHFALALVVVTILALLVCRDRKSIRIRYVIQLLVIEVLLAYFFPAFGSGFRLCKRIRSVV</sequence>
<gene>
    <name evidence="3" type="primary">nupC_4</name>
    <name evidence="3" type="ORF">NCTC11544_03983</name>
</gene>
<evidence type="ECO:0000313" key="4">
    <source>
        <dbReference type="Proteomes" id="UP000255529"/>
    </source>
</evidence>
<dbReference type="AlphaFoldDB" id="A0A380ADR2"/>
<feature type="domain" description="Concentrative nucleoside transporter N-terminal" evidence="2">
    <location>
        <begin position="9"/>
        <end position="63"/>
    </location>
</feature>
<feature type="transmembrane region" description="Helical" evidence="1">
    <location>
        <begin position="32"/>
        <end position="51"/>
    </location>
</feature>
<dbReference type="EMBL" id="UGYN01000002">
    <property type="protein sequence ID" value="SUI78644.1"/>
    <property type="molecule type" value="Genomic_DNA"/>
</dbReference>
<dbReference type="Proteomes" id="UP000255529">
    <property type="component" value="Unassembled WGS sequence"/>
</dbReference>
<evidence type="ECO:0000313" key="3">
    <source>
        <dbReference type="EMBL" id="SUI78644.1"/>
    </source>
</evidence>
<evidence type="ECO:0000256" key="1">
    <source>
        <dbReference type="SAM" id="Phobius"/>
    </source>
</evidence>
<dbReference type="InterPro" id="IPR002668">
    <property type="entry name" value="CNT_N_dom"/>
</dbReference>
<organism evidence="3 4">
    <name type="scientific">Serratia quinivorans</name>
    <dbReference type="NCBI Taxonomy" id="137545"/>
    <lineage>
        <taxon>Bacteria</taxon>
        <taxon>Pseudomonadati</taxon>
        <taxon>Pseudomonadota</taxon>
        <taxon>Gammaproteobacteria</taxon>
        <taxon>Enterobacterales</taxon>
        <taxon>Yersiniaceae</taxon>
        <taxon>Serratia</taxon>
    </lineage>
</organism>
<keyword evidence="1" id="KW-1133">Transmembrane helix</keyword>